<evidence type="ECO:0000256" key="1">
    <source>
        <dbReference type="ARBA" id="ARBA00010219"/>
    </source>
</evidence>
<dbReference type="EC" id="5.1.1.7" evidence="3 4"/>
<dbReference type="EMBL" id="VLPL01000001">
    <property type="protein sequence ID" value="TSJ47657.1"/>
    <property type="molecule type" value="Genomic_DNA"/>
</dbReference>
<feature type="active site" description="Proton acceptor" evidence="3">
    <location>
        <position position="197"/>
    </location>
</feature>
<comment type="pathway">
    <text evidence="3">Amino-acid biosynthesis; L-lysine biosynthesis via DAP pathway; DL-2,6-diaminopimelate from LL-2,6-diaminopimelate: step 1/1.</text>
</comment>
<dbReference type="PANTHER" id="PTHR31689:SF0">
    <property type="entry name" value="DIAMINOPIMELATE EPIMERASE"/>
    <property type="match status" value="1"/>
</dbReference>
<comment type="catalytic activity">
    <reaction evidence="3">
        <text>(2S,6S)-2,6-diaminopimelate = meso-2,6-diaminopimelate</text>
        <dbReference type="Rhea" id="RHEA:15393"/>
        <dbReference type="ChEBI" id="CHEBI:57609"/>
        <dbReference type="ChEBI" id="CHEBI:57791"/>
        <dbReference type="EC" id="5.1.1.7"/>
    </reaction>
</comment>
<feature type="binding site" evidence="3">
    <location>
        <begin position="198"/>
        <end position="199"/>
    </location>
    <ligand>
        <name>substrate</name>
    </ligand>
</feature>
<name>A0A556N651_9FLAO</name>
<feature type="binding site" evidence="3">
    <location>
        <begin position="74"/>
        <end position="75"/>
    </location>
    <ligand>
        <name>substrate</name>
    </ligand>
</feature>
<comment type="subcellular location">
    <subcellularLocation>
        <location evidence="3">Cytoplasm</location>
    </subcellularLocation>
</comment>
<dbReference type="InterPro" id="IPR001653">
    <property type="entry name" value="DAP_epimerase_DapF"/>
</dbReference>
<dbReference type="AlphaFoldDB" id="A0A556N651"/>
<dbReference type="GO" id="GO:0008837">
    <property type="term" value="F:diaminopimelate epimerase activity"/>
    <property type="evidence" value="ECO:0007669"/>
    <property type="project" value="UniProtKB-UniRule"/>
</dbReference>
<dbReference type="OrthoDB" id="9805408at2"/>
<proteinExistence type="inferred from homology"/>
<dbReference type="GO" id="GO:0009089">
    <property type="term" value="P:lysine biosynthetic process via diaminopimelate"/>
    <property type="evidence" value="ECO:0007669"/>
    <property type="project" value="UniProtKB-UniRule"/>
</dbReference>
<dbReference type="Proteomes" id="UP000316008">
    <property type="component" value="Unassembled WGS sequence"/>
</dbReference>
<keyword evidence="3" id="KW-0028">Amino-acid biosynthesis</keyword>
<keyword evidence="2 3" id="KW-0413">Isomerase</keyword>
<feature type="site" description="Could be important to modulate the pK values of the two catalytic cysteine residues" evidence="3">
    <location>
        <position position="137"/>
    </location>
</feature>
<gene>
    <name evidence="3" type="primary">dapF</name>
    <name evidence="5" type="ORF">FO442_00590</name>
</gene>
<evidence type="ECO:0000256" key="3">
    <source>
        <dbReference type="HAMAP-Rule" id="MF_00197"/>
    </source>
</evidence>
<sequence>MNLPFEKYQGAGNDFIMIDNRSGEWNKLSVSTVQKLCDRRFGIGADGLILINSIPGFDFEVDYYNSDGSKSFCGNGARCSVAFAHALGIAKDTVFFLAIDGAHNAFIKDNQVFLHMNDVADMDTSAKDFVLNTGSPHFIHFTENVADFDIVAYGKQIRYSERYKQEGINVNAIHQLDEQSFEIRTYERGVEDETLSCGTGITAAALALGEKNNIKGAFEYQVISRGGSLSVRFVRTDSGFNNIWLIGPAELVFKGTVDV</sequence>
<protein>
    <recommendedName>
        <fullName evidence="3 4">Diaminopimelate epimerase</fullName>
        <shortName evidence="3">DAP epimerase</shortName>
        <ecNumber evidence="3 4">5.1.1.7</ecNumber>
    </recommendedName>
    <alternativeName>
        <fullName evidence="3">PLP-independent amino acid racemase</fullName>
    </alternativeName>
</protein>
<organism evidence="5 6">
    <name type="scientific">Fluviicola chungangensis</name>
    <dbReference type="NCBI Taxonomy" id="2597671"/>
    <lineage>
        <taxon>Bacteria</taxon>
        <taxon>Pseudomonadati</taxon>
        <taxon>Bacteroidota</taxon>
        <taxon>Flavobacteriia</taxon>
        <taxon>Flavobacteriales</taxon>
        <taxon>Crocinitomicaceae</taxon>
        <taxon>Fluviicola</taxon>
    </lineage>
</organism>
<comment type="similarity">
    <text evidence="1 3">Belongs to the diaminopimelate epimerase family.</text>
</comment>
<dbReference type="NCBIfam" id="TIGR00652">
    <property type="entry name" value="DapF"/>
    <property type="match status" value="1"/>
</dbReference>
<dbReference type="SUPFAM" id="SSF54506">
    <property type="entry name" value="Diaminopimelate epimerase-like"/>
    <property type="match status" value="2"/>
</dbReference>
<feature type="active site" description="Proton donor" evidence="3">
    <location>
        <position position="73"/>
    </location>
</feature>
<dbReference type="HAMAP" id="MF_00197">
    <property type="entry name" value="DAP_epimerase"/>
    <property type="match status" value="1"/>
</dbReference>
<dbReference type="UniPathway" id="UPA00034">
    <property type="reaction ID" value="UER00025"/>
</dbReference>
<feature type="binding site" evidence="3">
    <location>
        <position position="65"/>
    </location>
    <ligand>
        <name>substrate</name>
    </ligand>
</feature>
<feature type="binding site" evidence="3">
    <location>
        <begin position="187"/>
        <end position="188"/>
    </location>
    <ligand>
        <name>substrate</name>
    </ligand>
</feature>
<feature type="binding site" evidence="3">
    <location>
        <position position="13"/>
    </location>
    <ligand>
        <name>substrate</name>
    </ligand>
</feature>
<dbReference type="Pfam" id="PF01678">
    <property type="entry name" value="DAP_epimerase"/>
    <property type="match status" value="2"/>
</dbReference>
<dbReference type="PANTHER" id="PTHR31689">
    <property type="entry name" value="DIAMINOPIMELATE EPIMERASE, CHLOROPLASTIC"/>
    <property type="match status" value="1"/>
</dbReference>
<comment type="caution">
    <text evidence="3">Lacks conserved residue(s) required for the propagation of feature annotation.</text>
</comment>
<keyword evidence="3" id="KW-0963">Cytoplasm</keyword>
<feature type="binding site" evidence="3">
    <location>
        <position position="169"/>
    </location>
    <ligand>
        <name>substrate</name>
    </ligand>
</feature>
<evidence type="ECO:0000256" key="4">
    <source>
        <dbReference type="NCBIfam" id="TIGR00652"/>
    </source>
</evidence>
<dbReference type="Gene3D" id="3.10.310.10">
    <property type="entry name" value="Diaminopimelate Epimerase, Chain A, domain 1"/>
    <property type="match status" value="2"/>
</dbReference>
<keyword evidence="6" id="KW-1185">Reference proteome</keyword>
<evidence type="ECO:0000313" key="6">
    <source>
        <dbReference type="Proteomes" id="UP000316008"/>
    </source>
</evidence>
<dbReference type="RefSeq" id="WP_144331192.1">
    <property type="nucleotide sequence ID" value="NZ_VLPL01000001.1"/>
</dbReference>
<evidence type="ECO:0000313" key="5">
    <source>
        <dbReference type="EMBL" id="TSJ47657.1"/>
    </source>
</evidence>
<accession>A0A556N651</accession>
<comment type="caution">
    <text evidence="5">The sequence shown here is derived from an EMBL/GenBank/DDBJ whole genome shotgun (WGS) entry which is preliminary data.</text>
</comment>
<evidence type="ECO:0000256" key="2">
    <source>
        <dbReference type="ARBA" id="ARBA00023235"/>
    </source>
</evidence>
<comment type="function">
    <text evidence="3">Catalyzes the stereoinversion of LL-2,6-diaminopimelate (L,L-DAP) to meso-diaminopimelate (meso-DAP), a precursor of L-lysine and an essential component of the bacterial peptidoglycan.</text>
</comment>
<keyword evidence="3" id="KW-0457">Lysine biosynthesis</keyword>
<reference evidence="5 6" key="1">
    <citation type="submission" date="2019-07" db="EMBL/GenBank/DDBJ databases">
        <authorList>
            <person name="Huq M.A."/>
        </authorList>
    </citation>
    <scope>NUCLEOTIDE SEQUENCE [LARGE SCALE GENOMIC DNA]</scope>
    <source>
        <strain evidence="5 6">MAH-3</strain>
    </source>
</reference>
<feature type="site" description="Could be important to modulate the pK values of the two catalytic cysteine residues" evidence="3">
    <location>
        <position position="187"/>
    </location>
</feature>
<comment type="subunit">
    <text evidence="3">Homodimer.</text>
</comment>
<dbReference type="GO" id="GO:0005829">
    <property type="term" value="C:cytosol"/>
    <property type="evidence" value="ECO:0007669"/>
    <property type="project" value="TreeGrafter"/>
</dbReference>